<dbReference type="GO" id="GO:0044550">
    <property type="term" value="P:secondary metabolite biosynthetic process"/>
    <property type="evidence" value="ECO:0007669"/>
    <property type="project" value="TreeGrafter"/>
</dbReference>
<dbReference type="InterPro" id="IPR000873">
    <property type="entry name" value="AMP-dep_synth/lig_dom"/>
</dbReference>
<dbReference type="Proteomes" id="UP000663881">
    <property type="component" value="Unassembled WGS sequence"/>
</dbReference>
<dbReference type="InterPro" id="IPR020845">
    <property type="entry name" value="AMP-binding_CS"/>
</dbReference>
<organism evidence="5 6">
    <name type="scientific">Adineta steineri</name>
    <dbReference type="NCBI Taxonomy" id="433720"/>
    <lineage>
        <taxon>Eukaryota</taxon>
        <taxon>Metazoa</taxon>
        <taxon>Spiralia</taxon>
        <taxon>Gnathifera</taxon>
        <taxon>Rotifera</taxon>
        <taxon>Eurotatoria</taxon>
        <taxon>Bdelloidea</taxon>
        <taxon>Adinetida</taxon>
        <taxon>Adinetidae</taxon>
        <taxon>Adineta</taxon>
    </lineage>
</organism>
<feature type="transmembrane region" description="Helical" evidence="3">
    <location>
        <begin position="1622"/>
        <end position="1643"/>
    </location>
</feature>
<dbReference type="InterPro" id="IPR042099">
    <property type="entry name" value="ANL_N_sf"/>
</dbReference>
<dbReference type="InterPro" id="IPR025110">
    <property type="entry name" value="AMP-bd_C"/>
</dbReference>
<dbReference type="Pfam" id="PF13193">
    <property type="entry name" value="AMP-binding_C"/>
    <property type="match status" value="1"/>
</dbReference>
<feature type="transmembrane region" description="Helical" evidence="3">
    <location>
        <begin position="1870"/>
        <end position="1891"/>
    </location>
</feature>
<dbReference type="SUPFAM" id="SSF56801">
    <property type="entry name" value="Acetyl-CoA synthetase-like"/>
    <property type="match status" value="1"/>
</dbReference>
<dbReference type="Gene3D" id="3.40.50.12780">
    <property type="entry name" value="N-terminal domain of ligase-like"/>
    <property type="match status" value="1"/>
</dbReference>
<feature type="transmembrane region" description="Helical" evidence="3">
    <location>
        <begin position="2083"/>
        <end position="2104"/>
    </location>
</feature>
<dbReference type="Gene3D" id="3.30.559.10">
    <property type="entry name" value="Chloramphenicol acetyltransferase-like domain"/>
    <property type="match status" value="2"/>
</dbReference>
<gene>
    <name evidence="5" type="ORF">OKA104_LOCUS27893</name>
</gene>
<dbReference type="PROSITE" id="PS50075">
    <property type="entry name" value="CARRIER"/>
    <property type="match status" value="1"/>
</dbReference>
<proteinExistence type="predicted"/>
<accession>A0A819LNK7</accession>
<dbReference type="Pfam" id="PF00668">
    <property type="entry name" value="Condensation"/>
    <property type="match status" value="2"/>
</dbReference>
<dbReference type="SUPFAM" id="SSF52777">
    <property type="entry name" value="CoA-dependent acyltransferases"/>
    <property type="match status" value="4"/>
</dbReference>
<evidence type="ECO:0000259" key="4">
    <source>
        <dbReference type="PROSITE" id="PS50075"/>
    </source>
</evidence>
<dbReference type="InterPro" id="IPR009081">
    <property type="entry name" value="PP-bd_ACP"/>
</dbReference>
<evidence type="ECO:0000256" key="3">
    <source>
        <dbReference type="SAM" id="Phobius"/>
    </source>
</evidence>
<keyword evidence="2" id="KW-0597">Phosphoprotein</keyword>
<dbReference type="Gene3D" id="1.10.1200.10">
    <property type="entry name" value="ACP-like"/>
    <property type="match status" value="1"/>
</dbReference>
<dbReference type="PROSITE" id="PS00455">
    <property type="entry name" value="AMP_BINDING"/>
    <property type="match status" value="1"/>
</dbReference>
<dbReference type="InterPro" id="IPR023213">
    <property type="entry name" value="CAT-like_dom_sf"/>
</dbReference>
<dbReference type="Gene3D" id="3.30.300.30">
    <property type="match status" value="1"/>
</dbReference>
<comment type="caution">
    <text evidence="5">The sequence shown here is derived from an EMBL/GenBank/DDBJ whole genome shotgun (WGS) entry which is preliminary data.</text>
</comment>
<reference evidence="5" key="1">
    <citation type="submission" date="2021-02" db="EMBL/GenBank/DDBJ databases">
        <authorList>
            <person name="Nowell W R."/>
        </authorList>
    </citation>
    <scope>NUCLEOTIDE SEQUENCE</scope>
</reference>
<dbReference type="GO" id="GO:0003824">
    <property type="term" value="F:catalytic activity"/>
    <property type="evidence" value="ECO:0007669"/>
    <property type="project" value="InterPro"/>
</dbReference>
<dbReference type="InterPro" id="IPR036736">
    <property type="entry name" value="ACP-like_sf"/>
</dbReference>
<dbReference type="Gene3D" id="2.160.10.10">
    <property type="entry name" value="Hexapeptide repeat proteins"/>
    <property type="match status" value="3"/>
</dbReference>
<dbReference type="InterPro" id="IPR011004">
    <property type="entry name" value="Trimer_LpxA-like_sf"/>
</dbReference>
<dbReference type="GO" id="GO:0031177">
    <property type="term" value="F:phosphopantetheine binding"/>
    <property type="evidence" value="ECO:0007669"/>
    <property type="project" value="TreeGrafter"/>
</dbReference>
<feature type="domain" description="Carrier" evidence="4">
    <location>
        <begin position="1521"/>
        <end position="1596"/>
    </location>
</feature>
<dbReference type="Pfam" id="PF00501">
    <property type="entry name" value="AMP-binding"/>
    <property type="match status" value="1"/>
</dbReference>
<feature type="transmembrane region" description="Helical" evidence="3">
    <location>
        <begin position="1837"/>
        <end position="1858"/>
    </location>
</feature>
<dbReference type="GO" id="GO:0005737">
    <property type="term" value="C:cytoplasm"/>
    <property type="evidence" value="ECO:0007669"/>
    <property type="project" value="TreeGrafter"/>
</dbReference>
<dbReference type="SUPFAM" id="SSF51161">
    <property type="entry name" value="Trimeric LpxA-like enzymes"/>
    <property type="match status" value="3"/>
</dbReference>
<evidence type="ECO:0000256" key="1">
    <source>
        <dbReference type="ARBA" id="ARBA00022450"/>
    </source>
</evidence>
<evidence type="ECO:0000256" key="2">
    <source>
        <dbReference type="ARBA" id="ARBA00022553"/>
    </source>
</evidence>
<keyword evidence="1" id="KW-0596">Phosphopantetheine</keyword>
<dbReference type="SUPFAM" id="SSF47336">
    <property type="entry name" value="ACP-like"/>
    <property type="match status" value="1"/>
</dbReference>
<evidence type="ECO:0000313" key="5">
    <source>
        <dbReference type="EMBL" id="CAF3967306.1"/>
    </source>
</evidence>
<sequence>MFPKKHSTSLSTRHDIQQLVASGRTEALASSLQQRIYLHEQLYFHVPDLSVYNFLVPLKVKYGSISIEYIHSSLRSVIEQHTILRTAVCFNQANNQIEQYIQPLTDEIYSFQRSQGISTSEQLDELLTNESTKKYFDVTKGKVLRCHVVQQSTENHDHSLHQGDFIIFNFHHIAFDWGSVKPFLKAFEQACYTDDDCQPTLSIPQYIDFALYEQAMLSNINVNSEMNRARRFWSDLMHDYDWNRIRRLVPEEDTNNKIRSGRGLSAAFHMEQDIVDAMMLFTSSNNITMFSLSLACYYAFLYKLINDGDLCVAGVIANRSKEEMRNMIGMFVNLVPYRIKIEPNNSFNHFVQKVQQFCTDVLEHASLPYQQIIETQGKREHHVLPSTSFQYESLVSTLTQNASTELIVSEDCVLGALSDRDTTHGNGTTLFDLTLIVSHDYYAQTTTCFLDCSTDIFQNQTNVDLLANRFKHILRQLFCSLIVGKPIDNQFSISIGNLSLNLPEEIEEIQKVIFHRLPTIANEAPASYAQARIWLDERIRCDPDKPQVAIYNMPFEYRLFPEHTLSIKRFLHALQLITLKHQSLHTSLVFDTEKNQVIQRIIDLNSNHKQMLSVIESIYETDEQLSHIIHEEKHKPQLFALAQGLVFRCHLVYYKQISSNHLLLEKDVIIFNFHHALFDFPSMNIFLHDLNQAYTTSQLPNNDNTNLRYLDYAAIEQQMSMTGASMFWLDILHGCKLDQPLSLPFDRYRLSNQHRTGCGTSVSFDIGQDLSHDFLIHASSNNISIEHLTFAIYFIFLFKLTNGQTDVCLAMNINNNRYRDELKSIIGLFENVIPLRCQLDPHWSFHQLLEHVREITTNSMKYSYFPLQHILNQHPHISKHAFLDTSLEFISCIKNNDNNTIMIGDSQLVPGSFSININKDEILSVSDFSLSMHHDLNMNQLSCTINASLDLFNRDTVEKISQRFHSILNQLSASIIESRINRPIYELSLILSNEQYLMQSLNNTQASFSSSTTCIHHEFVCQVMKHPQKLAVELDEQSLTYAELFAYVQILAVHLLDQYGILPSEVISQCVERSLSMIIGIMAIEMAGGVYFPLSFRDPENRLHMVLQKTQSRLVLFHYLTKNKFNGIITKLNIDSVVINNNLFQHINMDQLSSVYVTIDSIAYIIFTSGSTGMPKGVRVRHRNFIQCIGSLMCINSFTSDDTVIQMARCSFDNHVQEIIGSLIIGATIIMLRPRGTVELNYLAEIMRNKQVTYMHSIPSLLRNFFTFLKQNNYLHFIKYLRSLCTIGEPCSIKLVNLILTDPTQYFIFWNWYGLTETTVACTFYPVNIKVNTDTIPIGRPLPNYRHLLLDNFLQFAIINQEGELFIGGVGVFAGYLGRDDLTNRALIEIDCEIFYRTGDLVTIDNNGLLYCVGRKDFQIKLHGQRIELGEIERCLLNITSISVCVVMKWKDDYLVAYVQSSHINEEELRQHCQSHLPSHMIPSIFVILDKLPLNSNGKLDRKLLPPPNFSLSTDNTDGNVPHTTLEQQLQDIFSQAFHIEAPHVDIPFGQLGGTSLGAILVLTLIRQQISNKVDIVLLFTNPSIRQLAQAIEPLLVLEESEETTFVIKEVHEIHDRLAPSFVIESLGIVLLVCQWLLPIMIIHQWCPLLFPILPICHLLFYAMCSHLLSAQNIKDGNIFSWNYYRWWFLDRLWNNNTFWLQHILGTPLYNCYLRLCGARVSLNAHIHTTTIDAPWLLDIGDETWIADKTTLNGLHFNDNDSFELHSIKIGCYCSVSARSILFGGVDMQDNIMVQPMTSVTGFIASRTIIDGEEHKSVSSDISITHSNRLLSKWHKIYQVITVISLICIHCTLLAIVYKVYSVEQIPLPISIAFCWTLWSITACFVTLFLLKFVVGSCAAGETYPIASWSYLHKVWLRQLVVSSFHHAWLLPTGYDYLYPFILRWLGAQVEDDVKLANIDIFLSYPTNLLKLETGVTTFGYVLVVPTEITLSGDHRVDWITLGSHTNLANGCSILPGSHLASHTMVGNLTRITRETNSNSGDVFIGVPARCMPFQMPIREAMEDQIKITQFWKTCVSHYISKCLLIGIYWSCGLISGSIIHTLIVCSLYQRHFYADDETIQQIIGKLEEDHRIFICSFLGNTQWLIRYFRACGANIGNNVIIPDVSSLFDYHLVTIGDHVRLNINAHIVCHTFEQRILKLVPVTVGNSCILMSNSIVMSGCKLMGNNRLYPFTLVMKNDLLQPNTLWKGLPALIFCKFHFVHGDLWIFL</sequence>
<dbReference type="EMBL" id="CAJOAY010002628">
    <property type="protein sequence ID" value="CAF3967306.1"/>
    <property type="molecule type" value="Genomic_DNA"/>
</dbReference>
<feature type="transmembrane region" description="Helical" evidence="3">
    <location>
        <begin position="1649"/>
        <end position="1669"/>
    </location>
</feature>
<dbReference type="InterPro" id="IPR001242">
    <property type="entry name" value="Condensation_dom"/>
</dbReference>
<dbReference type="PANTHER" id="PTHR45527">
    <property type="entry name" value="NONRIBOSOMAL PEPTIDE SYNTHETASE"/>
    <property type="match status" value="1"/>
</dbReference>
<keyword evidence="3" id="KW-1133">Transmembrane helix</keyword>
<keyword evidence="3" id="KW-0812">Transmembrane</keyword>
<evidence type="ECO:0000313" key="6">
    <source>
        <dbReference type="Proteomes" id="UP000663881"/>
    </source>
</evidence>
<keyword evidence="3" id="KW-0472">Membrane</keyword>
<dbReference type="CDD" id="cd05930">
    <property type="entry name" value="A_NRPS"/>
    <property type="match status" value="1"/>
</dbReference>
<dbReference type="GO" id="GO:0043041">
    <property type="term" value="P:amino acid activation for nonribosomal peptide biosynthetic process"/>
    <property type="evidence" value="ECO:0007669"/>
    <property type="project" value="TreeGrafter"/>
</dbReference>
<protein>
    <recommendedName>
        <fullName evidence="4">Carrier domain-containing protein</fullName>
    </recommendedName>
</protein>
<dbReference type="Pfam" id="PF00550">
    <property type="entry name" value="PP-binding"/>
    <property type="match status" value="1"/>
</dbReference>
<dbReference type="PANTHER" id="PTHR45527:SF1">
    <property type="entry name" value="FATTY ACID SYNTHASE"/>
    <property type="match status" value="1"/>
</dbReference>
<dbReference type="InterPro" id="IPR045851">
    <property type="entry name" value="AMP-bd_C_sf"/>
</dbReference>
<name>A0A819LNK7_9BILA</name>
<dbReference type="Gene3D" id="3.30.559.30">
    <property type="entry name" value="Nonribosomal peptide synthetase, condensation domain"/>
    <property type="match status" value="2"/>
</dbReference>